<evidence type="ECO:0000313" key="1">
    <source>
        <dbReference type="EMBL" id="HFK23471.1"/>
    </source>
</evidence>
<proteinExistence type="predicted"/>
<gene>
    <name evidence="1" type="ORF">ENS15_02290</name>
</gene>
<comment type="caution">
    <text evidence="1">The sequence shown here is derived from an EMBL/GenBank/DDBJ whole genome shotgun (WGS) entry which is preliminary data.</text>
</comment>
<protein>
    <submittedName>
        <fullName evidence="1">Uncharacterized protein</fullName>
    </submittedName>
</protein>
<accession>A0A7C3J5S8</accession>
<dbReference type="AlphaFoldDB" id="A0A7C3J5S8"/>
<name>A0A7C3J5S8_UNCW3</name>
<organism evidence="1">
    <name type="scientific">candidate division WOR-3 bacterium</name>
    <dbReference type="NCBI Taxonomy" id="2052148"/>
    <lineage>
        <taxon>Bacteria</taxon>
        <taxon>Bacteria division WOR-3</taxon>
    </lineage>
</organism>
<dbReference type="EMBL" id="DSTT01000002">
    <property type="protein sequence ID" value="HFK23471.1"/>
    <property type="molecule type" value="Genomic_DNA"/>
</dbReference>
<sequence length="212" mass="25228">MQNREEILRTINEEKRKENYIKVLSLYGDLLKENIYDFNIYSSMAKIYYLLEDYDASVRFNLISIHLSIMESEEILKTDSTLSKEMNEMIKNLKGLTEHLSKIDRILNNLIFCEPNLIHLGHSLLDSSLKDESKKIYLKILKGEKVDIDENYKKSEMELFYTFGLLFSAVIIETQLKKEEIVEYYLSYDSSEMRTVYEKVLKLYEDYKFPET</sequence>
<reference evidence="1" key="1">
    <citation type="journal article" date="2020" name="mSystems">
        <title>Genome- and Community-Level Interaction Insights into Carbon Utilization and Element Cycling Functions of Hydrothermarchaeota in Hydrothermal Sediment.</title>
        <authorList>
            <person name="Zhou Z."/>
            <person name="Liu Y."/>
            <person name="Xu W."/>
            <person name="Pan J."/>
            <person name="Luo Z.H."/>
            <person name="Li M."/>
        </authorList>
    </citation>
    <scope>NUCLEOTIDE SEQUENCE [LARGE SCALE GENOMIC DNA]</scope>
    <source>
        <strain evidence="1">SpSt-464</strain>
    </source>
</reference>